<sequence>MDETRFTSLAQASVALGCWRADYNDGRPQPQLG</sequence>
<dbReference type="PROSITE" id="PS51257">
    <property type="entry name" value="PROKAR_LIPOPROTEIN"/>
    <property type="match status" value="1"/>
</dbReference>
<dbReference type="EMBL" id="JAAVLX010000020">
    <property type="protein sequence ID" value="NOJ44589.1"/>
    <property type="molecule type" value="Genomic_DNA"/>
</dbReference>
<evidence type="ECO:0000313" key="2">
    <source>
        <dbReference type="Proteomes" id="UP000544122"/>
    </source>
</evidence>
<name>A0A7Y4GYZ0_9BRAD</name>
<gene>
    <name evidence="1" type="ORF">HCN58_34650</name>
</gene>
<organism evidence="1 2">
    <name type="scientific">Bradyrhizobium australiense</name>
    <dbReference type="NCBI Taxonomy" id="2721161"/>
    <lineage>
        <taxon>Bacteria</taxon>
        <taxon>Pseudomonadati</taxon>
        <taxon>Pseudomonadota</taxon>
        <taxon>Alphaproteobacteria</taxon>
        <taxon>Hyphomicrobiales</taxon>
        <taxon>Nitrobacteraceae</taxon>
        <taxon>Bradyrhizobium</taxon>
    </lineage>
</organism>
<proteinExistence type="predicted"/>
<comment type="caution">
    <text evidence="1">The sequence shown here is derived from an EMBL/GenBank/DDBJ whole genome shotgun (WGS) entry which is preliminary data.</text>
</comment>
<reference evidence="1 2" key="1">
    <citation type="submission" date="2020-03" db="EMBL/GenBank/DDBJ databases">
        <title>Bradyrhizobium diversity isolated from nodules of Indigofera sp.</title>
        <authorList>
            <person name="Klepa M."/>
            <person name="Helene L."/>
            <person name="Hungria M."/>
        </authorList>
    </citation>
    <scope>NUCLEOTIDE SEQUENCE [LARGE SCALE GENOMIC DNA]</scope>
    <source>
        <strain evidence="1 2">WSM 1791</strain>
    </source>
</reference>
<dbReference type="Proteomes" id="UP000544122">
    <property type="component" value="Unassembled WGS sequence"/>
</dbReference>
<accession>A0A7Y4GYZ0</accession>
<protein>
    <submittedName>
        <fullName evidence="1">Transposase</fullName>
    </submittedName>
</protein>
<evidence type="ECO:0000313" key="1">
    <source>
        <dbReference type="EMBL" id="NOJ44589.1"/>
    </source>
</evidence>
<keyword evidence="2" id="KW-1185">Reference proteome</keyword>
<dbReference type="AlphaFoldDB" id="A0A7Y4GYZ0"/>